<dbReference type="AlphaFoldDB" id="A0A1I2HY36"/>
<organism evidence="2 3">
    <name type="scientific">Fontimonas thermophila</name>
    <dbReference type="NCBI Taxonomy" id="1076937"/>
    <lineage>
        <taxon>Bacteria</taxon>
        <taxon>Pseudomonadati</taxon>
        <taxon>Pseudomonadota</taxon>
        <taxon>Gammaproteobacteria</taxon>
        <taxon>Nevskiales</taxon>
        <taxon>Nevskiaceae</taxon>
        <taxon>Fontimonas</taxon>
    </lineage>
</organism>
<gene>
    <name evidence="2" type="ORF">SAMN04488120_102259</name>
</gene>
<keyword evidence="3" id="KW-1185">Reference proteome</keyword>
<dbReference type="Proteomes" id="UP000199771">
    <property type="component" value="Unassembled WGS sequence"/>
</dbReference>
<evidence type="ECO:0000313" key="3">
    <source>
        <dbReference type="Proteomes" id="UP000199771"/>
    </source>
</evidence>
<dbReference type="RefSeq" id="WP_091531563.1">
    <property type="nucleotide sequence ID" value="NZ_FOOC01000002.1"/>
</dbReference>
<proteinExistence type="predicted"/>
<dbReference type="Pfam" id="PF13472">
    <property type="entry name" value="Lipase_GDSL_2"/>
    <property type="match status" value="1"/>
</dbReference>
<name>A0A1I2HY36_9GAMM</name>
<dbReference type="STRING" id="1076937.SAMN04488120_102259"/>
<protein>
    <submittedName>
        <fullName evidence="2">Lysophospholipase L1</fullName>
    </submittedName>
</protein>
<dbReference type="CDD" id="cd01822">
    <property type="entry name" value="Lysophospholipase_L1_like"/>
    <property type="match status" value="1"/>
</dbReference>
<accession>A0A1I2HY36</accession>
<reference evidence="2 3" key="1">
    <citation type="submission" date="2016-10" db="EMBL/GenBank/DDBJ databases">
        <authorList>
            <person name="de Groot N.N."/>
        </authorList>
    </citation>
    <scope>NUCLEOTIDE SEQUENCE [LARGE SCALE GENOMIC DNA]</scope>
    <source>
        <strain evidence="2 3">DSM 23609</strain>
    </source>
</reference>
<evidence type="ECO:0000313" key="2">
    <source>
        <dbReference type="EMBL" id="SFF33687.1"/>
    </source>
</evidence>
<dbReference type="Gene3D" id="3.40.50.1110">
    <property type="entry name" value="SGNH hydrolase"/>
    <property type="match status" value="1"/>
</dbReference>
<dbReference type="SUPFAM" id="SSF52266">
    <property type="entry name" value="SGNH hydrolase"/>
    <property type="match status" value="1"/>
</dbReference>
<dbReference type="OrthoDB" id="9786188at2"/>
<dbReference type="GO" id="GO:0004622">
    <property type="term" value="F:phosphatidylcholine lysophospholipase activity"/>
    <property type="evidence" value="ECO:0007669"/>
    <property type="project" value="TreeGrafter"/>
</dbReference>
<dbReference type="InterPro" id="IPR036514">
    <property type="entry name" value="SGNH_hydro_sf"/>
</dbReference>
<dbReference type="EMBL" id="FOOC01000002">
    <property type="protein sequence ID" value="SFF33687.1"/>
    <property type="molecule type" value="Genomic_DNA"/>
</dbReference>
<sequence length="210" mass="22142">MKHQRSVAIVLLWLQALIGSSIMACSQPVPRLPPLATDGVVLAFGDSLTYGTGASREQAYPAQLSALIGRPVVNAGVPGETTAEGLARLPATLDEIQPALVILCLGGNDMLRQMDRASMRANLAAMIREIRTRGIPVVLLGVPEPKLLRLKAEPSYAALAAEFGVPLEATVIPTVLGERTLKSDQIHPNAAGYRRIAEAIAALLKKAGAV</sequence>
<feature type="domain" description="SGNH hydrolase-type esterase" evidence="1">
    <location>
        <begin position="43"/>
        <end position="195"/>
    </location>
</feature>
<dbReference type="PROSITE" id="PS51257">
    <property type="entry name" value="PROKAR_LIPOPROTEIN"/>
    <property type="match status" value="1"/>
</dbReference>
<dbReference type="PANTHER" id="PTHR30383:SF24">
    <property type="entry name" value="THIOESTERASE 1_PROTEASE 1_LYSOPHOSPHOLIPASE L1"/>
    <property type="match status" value="1"/>
</dbReference>
<dbReference type="InterPro" id="IPR013830">
    <property type="entry name" value="SGNH_hydro"/>
</dbReference>
<dbReference type="InterPro" id="IPR051532">
    <property type="entry name" value="Ester_Hydrolysis_Enzymes"/>
</dbReference>
<evidence type="ECO:0000259" key="1">
    <source>
        <dbReference type="Pfam" id="PF13472"/>
    </source>
</evidence>
<dbReference type="PANTHER" id="PTHR30383">
    <property type="entry name" value="THIOESTERASE 1/PROTEASE 1/LYSOPHOSPHOLIPASE L1"/>
    <property type="match status" value="1"/>
</dbReference>